<feature type="domain" description="TLC" evidence="17">
    <location>
        <begin position="1029"/>
        <end position="1229"/>
    </location>
</feature>
<evidence type="ECO:0000256" key="16">
    <source>
        <dbReference type="SAM" id="Phobius"/>
    </source>
</evidence>
<evidence type="ECO:0000256" key="6">
    <source>
        <dbReference type="ARBA" id="ARBA00022692"/>
    </source>
</evidence>
<keyword evidence="13" id="KW-0968">Cytoplasmic vesicle</keyword>
<gene>
    <name evidence="18" type="ORF">BOH78_4496</name>
</gene>
<evidence type="ECO:0000256" key="10">
    <source>
        <dbReference type="ARBA" id="ARBA00022989"/>
    </source>
</evidence>
<dbReference type="GO" id="GO:0006891">
    <property type="term" value="P:intra-Golgi vesicle-mediated transport"/>
    <property type="evidence" value="ECO:0007669"/>
    <property type="project" value="TreeGrafter"/>
</dbReference>
<feature type="transmembrane region" description="Helical" evidence="16">
    <location>
        <begin position="1196"/>
        <end position="1217"/>
    </location>
</feature>
<dbReference type="Pfam" id="PF14806">
    <property type="entry name" value="Coatomer_b_Cpla"/>
    <property type="match status" value="1"/>
</dbReference>
<keyword evidence="15" id="KW-0175">Coiled coil</keyword>
<feature type="transmembrane region" description="Helical" evidence="16">
    <location>
        <begin position="1067"/>
        <end position="1085"/>
    </location>
</feature>
<accession>A0A1V2LGX1</accession>
<keyword evidence="11" id="KW-0333">Golgi apparatus</keyword>
<sequence>MSVDSAAYTLIYEPSTTQKYSVNEFKTQLEKGDDESKQVTMRNILITMINSDPMPELLMHIIRYVMPSKDKELKKLLYFYWEICEKYDSEGKLRHEMILVCNAIQRDLQHPNEFIRGNTLRFLNKLKEPELLETLVPNCRSCLEHRHAYVRKNAVFAIYSIYKVSDHLIPDAPELILDFLNIENDATCRRNAFVCLSQLNREASLLYIQEQQLESLDPLIQLAIIEFIRKDALQHNELRQQYLQIVTALLDFGNTAVAYEAATTLSVLSSSPASVKNAANKFVELAIKESDINVKLIALERISELHSENEGVLDDVCLDILKVLSSPSVDVRNKAIEIGLKLVSSKNVEDVIKLLKKELQRTTNSNEDKTTEYRQALISAIHSIAIKFHEIASSVVDLLLEFIGELNTSAATEVITFVKQVIDKYPDLRSNIINRLLVSLSNVKSGKVYRGSLWILGEYCIEEPDVQATWKHIRTNIGEIPILGAEKKANGFEAEEDDLEAKSENRSATKPKVLADGTYATESAYDEPKKDSTVASSKHYKTPIRSFILDGDFYLASVLASTLVKLLLRLNKLSGRKDLLNALKAEAMLIMVSILRVGESSFVKKKIDEDSSERIMSCIRFLSEEETNVKLLEDAFLDSTIEAFHQQVDGQVEAEIEKLSSTHLNAEQVDDPIAFRQFSNKDAKVIGDDEKELMAVQGGSTQKEDLSSRLNKIVQLTGFSDPVYAEAYVKVHQFDVTLDVLIVNQTTTTLRNLSVEFAALGDLKVIDKPSSSNIPPHGFHRTQTTVKVSSADTGVIFGNIVYDGQHADQSTIVILSDVHIDILDYIKPATCTEAQFRKMWNEFEWENKISVNSSLPTLKEYLDELLKSTNMNNLTPGSIIGDCQFLSANLYSRSTFGEDALANLCIEKSVDGPIVGHVRIRSKGQGLALSLGDKVAAVARKNSNIAVTEMQALYQFREKYSYDDPLAWMKPFVDEHIVPHVPQKFQNTEIVKENLHTLIFGITLYTTIFQFSKLIFMFPTISNALKSKKNRLDGSVRVVSFIQAIIICVLGIPVFKNEHLSKDHVFASTPYARFYASMALSYFIWDTVISTIYVNLFGVGFLVHGIVSTIVFGIAVEKNFILYYSAAFLLFEISTPFLDIRWVGLKFKVLPDFVKLLNNIILILIFFFVRICWGWYQVIKLAKDLYVASDEPGFTTFGACVILGCNFVLDVLNVFWFSKMMTVAVVTIKQMVGFSKKADDEKLKLM</sequence>
<feature type="transmembrane region" description="Helical" evidence="16">
    <location>
        <begin position="1156"/>
        <end position="1176"/>
    </location>
</feature>
<evidence type="ECO:0000256" key="7">
    <source>
        <dbReference type="ARBA" id="ARBA00022737"/>
    </source>
</evidence>
<evidence type="ECO:0000256" key="2">
    <source>
        <dbReference type="ARBA" id="ARBA00004255"/>
    </source>
</evidence>
<evidence type="ECO:0000256" key="8">
    <source>
        <dbReference type="ARBA" id="ARBA00022892"/>
    </source>
</evidence>
<feature type="transmembrane region" description="Helical" evidence="16">
    <location>
        <begin position="1121"/>
        <end position="1144"/>
    </location>
</feature>
<dbReference type="Proteomes" id="UP000189274">
    <property type="component" value="Unassembled WGS sequence"/>
</dbReference>
<evidence type="ECO:0000256" key="5">
    <source>
        <dbReference type="ARBA" id="ARBA00022490"/>
    </source>
</evidence>
<evidence type="ECO:0000256" key="4">
    <source>
        <dbReference type="ARBA" id="ARBA00022448"/>
    </source>
</evidence>
<keyword evidence="4" id="KW-0813">Transport</keyword>
<dbReference type="PROSITE" id="PS50922">
    <property type="entry name" value="TLC"/>
    <property type="match status" value="1"/>
</dbReference>
<dbReference type="SUPFAM" id="SSF48371">
    <property type="entry name" value="ARM repeat"/>
    <property type="match status" value="1"/>
</dbReference>
<evidence type="ECO:0000313" key="18">
    <source>
        <dbReference type="EMBL" id="ONH71464.1"/>
    </source>
</evidence>
<keyword evidence="8" id="KW-0931">ER-Golgi transport</keyword>
<dbReference type="Pfam" id="PF07718">
    <property type="entry name" value="Coatamer_beta_C"/>
    <property type="match status" value="1"/>
</dbReference>
<dbReference type="Pfam" id="PF03798">
    <property type="entry name" value="TRAM_LAG1_CLN8"/>
    <property type="match status" value="1"/>
</dbReference>
<evidence type="ECO:0000256" key="1">
    <source>
        <dbReference type="ARBA" id="ARBA00004141"/>
    </source>
</evidence>
<dbReference type="AlphaFoldDB" id="A0A1V2LGX1"/>
<evidence type="ECO:0000256" key="3">
    <source>
        <dbReference type="ARBA" id="ARBA00004347"/>
    </source>
</evidence>
<keyword evidence="9" id="KW-0653">Protein transport</keyword>
<comment type="subcellular location">
    <subcellularLocation>
        <location evidence="3">Cytoplasmic vesicle</location>
        <location evidence="3">COPI-coated vesicle membrane</location>
        <topology evidence="3">Peripheral membrane protein</topology>
        <orientation evidence="3">Cytoplasmic side</orientation>
    </subcellularLocation>
    <subcellularLocation>
        <location evidence="2">Golgi apparatus membrane</location>
        <topology evidence="2">Peripheral membrane protein</topology>
        <orientation evidence="2">Cytoplasmic side</orientation>
    </subcellularLocation>
    <subcellularLocation>
        <location evidence="1">Membrane</location>
        <topology evidence="1">Multi-pass membrane protein</topology>
    </subcellularLocation>
</comment>
<dbReference type="Gene3D" id="1.25.10.10">
    <property type="entry name" value="Leucine-rich Repeat Variant"/>
    <property type="match status" value="1"/>
</dbReference>
<name>A0A1V2LGX1_PICKU</name>
<feature type="coiled-coil region" evidence="15">
    <location>
        <begin position="345"/>
        <end position="372"/>
    </location>
</feature>
<keyword evidence="12 14" id="KW-0472">Membrane</keyword>
<evidence type="ECO:0000259" key="17">
    <source>
        <dbReference type="PROSITE" id="PS50922"/>
    </source>
</evidence>
<evidence type="ECO:0000313" key="19">
    <source>
        <dbReference type="Proteomes" id="UP000189274"/>
    </source>
</evidence>
<dbReference type="InterPro" id="IPR016024">
    <property type="entry name" value="ARM-type_fold"/>
</dbReference>
<dbReference type="InterPro" id="IPR016460">
    <property type="entry name" value="COPB1"/>
</dbReference>
<dbReference type="GO" id="GO:0000139">
    <property type="term" value="C:Golgi membrane"/>
    <property type="evidence" value="ECO:0007669"/>
    <property type="project" value="UniProtKB-SubCell"/>
</dbReference>
<evidence type="ECO:0000256" key="14">
    <source>
        <dbReference type="PROSITE-ProRule" id="PRU00205"/>
    </source>
</evidence>
<dbReference type="SMART" id="SM00724">
    <property type="entry name" value="TLC"/>
    <property type="match status" value="1"/>
</dbReference>
<keyword evidence="6 14" id="KW-0812">Transmembrane</keyword>
<feature type="transmembrane region" description="Helical" evidence="16">
    <location>
        <begin position="995"/>
        <end position="1016"/>
    </location>
</feature>
<comment type="caution">
    <text evidence="18">The sequence shown here is derived from an EMBL/GenBank/DDBJ whole genome shotgun (WGS) entry which is preliminary data.</text>
</comment>
<dbReference type="GO" id="GO:0005198">
    <property type="term" value="F:structural molecule activity"/>
    <property type="evidence" value="ECO:0007669"/>
    <property type="project" value="InterPro"/>
</dbReference>
<dbReference type="EMBL" id="MQVM01000034">
    <property type="protein sequence ID" value="ONH71464.1"/>
    <property type="molecule type" value="Genomic_DNA"/>
</dbReference>
<evidence type="ECO:0000256" key="9">
    <source>
        <dbReference type="ARBA" id="ARBA00022927"/>
    </source>
</evidence>
<dbReference type="VEuPathDB" id="FungiDB:C5L36_0B00510"/>
<keyword evidence="5" id="KW-0963">Cytoplasm</keyword>
<dbReference type="Pfam" id="PF01602">
    <property type="entry name" value="Adaptin_N"/>
    <property type="match status" value="1"/>
</dbReference>
<dbReference type="PANTHER" id="PTHR10635:SF0">
    <property type="entry name" value="COATOMER SUBUNIT BETA"/>
    <property type="match status" value="1"/>
</dbReference>
<dbReference type="PANTHER" id="PTHR10635">
    <property type="entry name" value="COATOMER SUBUNIT BETA"/>
    <property type="match status" value="1"/>
</dbReference>
<dbReference type="InterPro" id="IPR029446">
    <property type="entry name" value="COPB1_appendage_platform_dom"/>
</dbReference>
<keyword evidence="7" id="KW-0677">Repeat</keyword>
<dbReference type="GO" id="GO:0006886">
    <property type="term" value="P:intracellular protein transport"/>
    <property type="evidence" value="ECO:0007669"/>
    <property type="project" value="InterPro"/>
</dbReference>
<evidence type="ECO:0000256" key="11">
    <source>
        <dbReference type="ARBA" id="ARBA00023034"/>
    </source>
</evidence>
<organism evidence="18 19">
    <name type="scientific">Pichia kudriavzevii</name>
    <name type="common">Yeast</name>
    <name type="synonym">Issatchenkia orientalis</name>
    <dbReference type="NCBI Taxonomy" id="4909"/>
    <lineage>
        <taxon>Eukaryota</taxon>
        <taxon>Fungi</taxon>
        <taxon>Dikarya</taxon>
        <taxon>Ascomycota</taxon>
        <taxon>Saccharomycotina</taxon>
        <taxon>Pichiomycetes</taxon>
        <taxon>Pichiales</taxon>
        <taxon>Pichiaceae</taxon>
        <taxon>Pichia</taxon>
    </lineage>
</organism>
<proteinExistence type="predicted"/>
<dbReference type="InterPro" id="IPR006634">
    <property type="entry name" value="TLC-dom"/>
</dbReference>
<evidence type="ECO:0000256" key="13">
    <source>
        <dbReference type="ARBA" id="ARBA00023329"/>
    </source>
</evidence>
<dbReference type="InterPro" id="IPR002553">
    <property type="entry name" value="Clathrin/coatomer_adapt-like_N"/>
</dbReference>
<reference evidence="19" key="1">
    <citation type="journal article" date="2017" name="Genome Announc.">
        <title>Genome sequences of Cyberlindnera fabianii 65, Pichia kudriavzevii 129, and Saccharomyces cerevisiae 131 isolated from fermented masau fruits in Zimbabwe.</title>
        <authorList>
            <person name="van Rijswijck I.M.H."/>
            <person name="Derks M.F.L."/>
            <person name="Abee T."/>
            <person name="de Ridder D."/>
            <person name="Smid E.J."/>
        </authorList>
    </citation>
    <scope>NUCLEOTIDE SEQUENCE [LARGE SCALE GENOMIC DNA]</scope>
    <source>
        <strain evidence="19">129</strain>
    </source>
</reference>
<dbReference type="GO" id="GO:0030126">
    <property type="term" value="C:COPI vesicle coat"/>
    <property type="evidence" value="ECO:0007669"/>
    <property type="project" value="InterPro"/>
</dbReference>
<dbReference type="VEuPathDB" id="FungiDB:C5L36_0A05010"/>
<dbReference type="InterPro" id="IPR011989">
    <property type="entry name" value="ARM-like"/>
</dbReference>
<feature type="transmembrane region" description="Helical" evidence="16">
    <location>
        <begin position="1092"/>
        <end position="1115"/>
    </location>
</feature>
<dbReference type="GO" id="GO:0006888">
    <property type="term" value="P:endoplasmic reticulum to Golgi vesicle-mediated transport"/>
    <property type="evidence" value="ECO:0007669"/>
    <property type="project" value="TreeGrafter"/>
</dbReference>
<keyword evidence="10 16" id="KW-1133">Transmembrane helix</keyword>
<dbReference type="InterPro" id="IPR011710">
    <property type="entry name" value="Coatomer_bsu_C"/>
</dbReference>
<evidence type="ECO:0000256" key="15">
    <source>
        <dbReference type="SAM" id="Coils"/>
    </source>
</evidence>
<feature type="transmembrane region" description="Helical" evidence="16">
    <location>
        <begin position="1036"/>
        <end position="1055"/>
    </location>
</feature>
<evidence type="ECO:0000256" key="12">
    <source>
        <dbReference type="ARBA" id="ARBA00023136"/>
    </source>
</evidence>
<protein>
    <submittedName>
        <fullName evidence="18">Coatomer subunit beta</fullName>
    </submittedName>
</protein>